<evidence type="ECO:0000256" key="24">
    <source>
        <dbReference type="ARBA" id="ARBA00056628"/>
    </source>
</evidence>
<evidence type="ECO:0000256" key="20">
    <source>
        <dbReference type="ARBA" id="ARBA00023180"/>
    </source>
</evidence>
<comment type="caution">
    <text evidence="30">The sequence shown here is derived from an EMBL/GenBank/DDBJ whole genome shotgun (WGS) entry which is preliminary data.</text>
</comment>
<keyword evidence="13" id="KW-0677">Repeat</keyword>
<keyword evidence="14 26" id="KW-0547">Nucleotide-binding</keyword>
<dbReference type="PROSITE" id="PS50011">
    <property type="entry name" value="PROTEIN_KINASE_DOM"/>
    <property type="match status" value="1"/>
</dbReference>
<evidence type="ECO:0000256" key="7">
    <source>
        <dbReference type="ARBA" id="ARBA00022527"/>
    </source>
</evidence>
<dbReference type="Pfam" id="PF08263">
    <property type="entry name" value="LRRNT_2"/>
    <property type="match status" value="1"/>
</dbReference>
<dbReference type="GO" id="GO:0005886">
    <property type="term" value="C:plasma membrane"/>
    <property type="evidence" value="ECO:0007669"/>
    <property type="project" value="UniProtKB-SubCell"/>
</dbReference>
<comment type="function">
    <text evidence="23">Receptor kinase that detects X.oryzae pv. oryzae protein Ax21 to promote innate immunity. Following X.oryzae pv. oryzae protein Ax21 detection, undergoes cleavage, releasing the processed protein kinase Xa21 chain.</text>
</comment>
<dbReference type="Gene3D" id="3.30.200.20">
    <property type="entry name" value="Phosphorylase Kinase, domain 1"/>
    <property type="match status" value="1"/>
</dbReference>
<comment type="catalytic activity">
    <reaction evidence="22">
        <text>L-seryl-[protein] + ATP = O-phospho-L-seryl-[protein] + ADP + H(+)</text>
        <dbReference type="Rhea" id="RHEA:17989"/>
        <dbReference type="Rhea" id="RHEA-COMP:9863"/>
        <dbReference type="Rhea" id="RHEA-COMP:11604"/>
        <dbReference type="ChEBI" id="CHEBI:15378"/>
        <dbReference type="ChEBI" id="CHEBI:29999"/>
        <dbReference type="ChEBI" id="CHEBI:30616"/>
        <dbReference type="ChEBI" id="CHEBI:83421"/>
        <dbReference type="ChEBI" id="CHEBI:456216"/>
        <dbReference type="EC" id="2.7.11.1"/>
    </reaction>
</comment>
<dbReference type="PANTHER" id="PTHR27008">
    <property type="entry name" value="OS04G0122200 PROTEIN"/>
    <property type="match status" value="1"/>
</dbReference>
<dbReference type="Pfam" id="PF23598">
    <property type="entry name" value="LRR_14"/>
    <property type="match status" value="2"/>
</dbReference>
<feature type="transmembrane region" description="Helical" evidence="27">
    <location>
        <begin position="820"/>
        <end position="843"/>
    </location>
</feature>
<keyword evidence="18 27" id="KW-0472">Membrane</keyword>
<feature type="domain" description="Protein kinase" evidence="29">
    <location>
        <begin position="878"/>
        <end position="1145"/>
    </location>
</feature>
<evidence type="ECO:0000256" key="12">
    <source>
        <dbReference type="ARBA" id="ARBA00022729"/>
    </source>
</evidence>
<dbReference type="SMART" id="SM00220">
    <property type="entry name" value="S_TKc"/>
    <property type="match status" value="1"/>
</dbReference>
<evidence type="ECO:0000256" key="28">
    <source>
        <dbReference type="SAM" id="SignalP"/>
    </source>
</evidence>
<keyword evidence="11 27" id="KW-0812">Transmembrane</keyword>
<dbReference type="InterPro" id="IPR001611">
    <property type="entry name" value="Leu-rich_rpt"/>
</dbReference>
<evidence type="ECO:0000256" key="21">
    <source>
        <dbReference type="ARBA" id="ARBA00047899"/>
    </source>
</evidence>
<dbReference type="EMBL" id="JAGYWB010000004">
    <property type="protein sequence ID" value="KAI0524096.1"/>
    <property type="molecule type" value="Genomic_DNA"/>
</dbReference>
<dbReference type="FunFam" id="3.30.200.20:FF:000432">
    <property type="entry name" value="LRR receptor-like serine/threonine-protein kinase EFR"/>
    <property type="match status" value="1"/>
</dbReference>
<dbReference type="InterPro" id="IPR055414">
    <property type="entry name" value="LRR_R13L4/SHOC2-like"/>
</dbReference>
<dbReference type="FunFam" id="3.80.10.10:FF:000101">
    <property type="entry name" value="LRR receptor-like serine/threonine-protein kinase ERECTA"/>
    <property type="match status" value="1"/>
</dbReference>
<name>A0A8T3BXS3_DENNO</name>
<dbReference type="PROSITE" id="PS00107">
    <property type="entry name" value="PROTEIN_KINASE_ATP"/>
    <property type="match status" value="1"/>
</dbReference>
<keyword evidence="19" id="KW-0675">Receptor</keyword>
<evidence type="ECO:0000256" key="2">
    <source>
        <dbReference type="ARBA" id="ARBA00004389"/>
    </source>
</evidence>
<dbReference type="Gene3D" id="1.10.510.10">
    <property type="entry name" value="Transferase(Phosphotransferase) domain 1"/>
    <property type="match status" value="1"/>
</dbReference>
<keyword evidence="6" id="KW-1003">Cell membrane</keyword>
<keyword evidence="8" id="KW-0597">Phosphoprotein</keyword>
<dbReference type="InterPro" id="IPR051809">
    <property type="entry name" value="Plant_receptor-like_S/T_kinase"/>
</dbReference>
<dbReference type="InterPro" id="IPR032675">
    <property type="entry name" value="LRR_dom_sf"/>
</dbReference>
<evidence type="ECO:0000256" key="13">
    <source>
        <dbReference type="ARBA" id="ARBA00022737"/>
    </source>
</evidence>
<dbReference type="InterPro" id="IPR017441">
    <property type="entry name" value="Protein_kinase_ATP_BS"/>
</dbReference>
<comment type="function">
    <text evidence="24">The processed protein kinase Xa21 chain released by protein cleavage after X.oryzae pv. oryzae protein Ax21 detection translocates into the nucleus where it can bind and regulate WRKY62, a transcription factor. Confers resistance to the bacterial pathogen X.oryzae pv. oryzae (Xoo).</text>
</comment>
<dbReference type="Pfam" id="PF00069">
    <property type="entry name" value="Pkinase"/>
    <property type="match status" value="1"/>
</dbReference>
<evidence type="ECO:0000256" key="9">
    <source>
        <dbReference type="ARBA" id="ARBA00022614"/>
    </source>
</evidence>
<dbReference type="InterPro" id="IPR000719">
    <property type="entry name" value="Prot_kinase_dom"/>
</dbReference>
<keyword evidence="31" id="KW-1185">Reference proteome</keyword>
<keyword evidence="10" id="KW-0808">Transferase</keyword>
<dbReference type="InterPro" id="IPR003591">
    <property type="entry name" value="Leu-rich_rpt_typical-subtyp"/>
</dbReference>
<dbReference type="AlphaFoldDB" id="A0A8T3BXS3"/>
<comment type="similarity">
    <text evidence="4">Belongs to the protein kinase superfamily. Ser/Thr protein kinase family.</text>
</comment>
<evidence type="ECO:0000256" key="22">
    <source>
        <dbReference type="ARBA" id="ARBA00048679"/>
    </source>
</evidence>
<reference evidence="30" key="1">
    <citation type="journal article" date="2022" name="Front. Genet.">
        <title>Chromosome-Scale Assembly of the Dendrobium nobile Genome Provides Insights Into the Molecular Mechanism of the Biosynthesis of the Medicinal Active Ingredient of Dendrobium.</title>
        <authorList>
            <person name="Xu Q."/>
            <person name="Niu S.-C."/>
            <person name="Li K.-L."/>
            <person name="Zheng P.-J."/>
            <person name="Zhang X.-J."/>
            <person name="Jia Y."/>
            <person name="Liu Y."/>
            <person name="Niu Y.-X."/>
            <person name="Yu L.-H."/>
            <person name="Chen D.-F."/>
            <person name="Zhang G.-Q."/>
        </authorList>
    </citation>
    <scope>NUCLEOTIDE SEQUENCE</scope>
    <source>
        <tissue evidence="30">Leaf</tissue>
    </source>
</reference>
<dbReference type="SMART" id="SM00365">
    <property type="entry name" value="LRR_SD22"/>
    <property type="match status" value="6"/>
</dbReference>
<evidence type="ECO:0000256" key="19">
    <source>
        <dbReference type="ARBA" id="ARBA00023170"/>
    </source>
</evidence>
<evidence type="ECO:0000256" key="6">
    <source>
        <dbReference type="ARBA" id="ARBA00022475"/>
    </source>
</evidence>
<evidence type="ECO:0000313" key="31">
    <source>
        <dbReference type="Proteomes" id="UP000829196"/>
    </source>
</evidence>
<dbReference type="OrthoDB" id="676979at2759"/>
<evidence type="ECO:0000313" key="30">
    <source>
        <dbReference type="EMBL" id="KAI0524096.1"/>
    </source>
</evidence>
<evidence type="ECO:0000256" key="27">
    <source>
        <dbReference type="SAM" id="Phobius"/>
    </source>
</evidence>
<evidence type="ECO:0000256" key="1">
    <source>
        <dbReference type="ARBA" id="ARBA00004162"/>
    </source>
</evidence>
<evidence type="ECO:0000256" key="10">
    <source>
        <dbReference type="ARBA" id="ARBA00022679"/>
    </source>
</evidence>
<evidence type="ECO:0000256" key="11">
    <source>
        <dbReference type="ARBA" id="ARBA00022692"/>
    </source>
</evidence>
<evidence type="ECO:0000256" key="25">
    <source>
        <dbReference type="ARBA" id="ARBA00072040"/>
    </source>
</evidence>
<feature type="signal peptide" evidence="28">
    <location>
        <begin position="1"/>
        <end position="28"/>
    </location>
</feature>
<keyword evidence="7" id="KW-0723">Serine/threonine-protein kinase</keyword>
<sequence>MALTFWLRIYSSFLLILFFSQNFVNSSAQSSGDAVALLSFKSHITYDPDGALASWGNNSLHFCNWLGVSCSNESGNESRVTALELIGIDLAGSISPSLGNLSFLQKLHISKTQISGFIPHELGYLSNLKLLILSHNSLAGEIPHTLSQCSLLEVISLKSNMLVGEIPSNLSLCTMLGVIDVSSNKLIGTIPTSFGALKELEVLMLHINKLVATEEGDWNFLTALTNCSNLKFLGLGYNSLTGQLPISVTNLSVQLKYLDVAANQIYGGIPFGIEKLVNLQVLSLGINHFSGVIPPSIGELLRLKVFDIRKNQFFGEIPPSFCNLTSLFELHILTNNLEGGILPCLGNLTSLTALDLSKTNLTGEIPSSLGHLLKLNKLSLSFNNLYGNIPPSLGNLRFLVELDLIYNMLSGFIPDSLWNLTSLRYMGIDNNNLIGILPMKTLPSLKNLGLSYNNLHGPITTFLFNSSGIESLQLAKNLFDGPIHFNIGNLKNLSNVLFGGNFLQARDIKEWSFITALTNCTNLKELDLGSNEFEGILPQSIVNLSTTLAYFSLTWNKISGNIPKEIGNLIGLNLLNLGKNNLSGTIPVGIEKLNSLQGLYFHSNRLSGEIPYNIGNLSKLTKLFLDHNDFSGRIPSNLGSCKQLMQLRLQFNKFMGTIPKEIFRITSLSLGIDLSNNLLIGLLSIDVGLLINLEYLALSSNKLSGQIPSNLAQCVQLKYFFIDNNLFQGNIPSSLGSLKSLEFFNLSYNNLSGKIPKFSESLQYLNLSYNQLEGEVPQNGIFLNISAFSMYGNDKLCGGIVELKLPPCFMIKKASRKKHTLTVLLALVIPITCIILLFVLSTWRRRKSKKIPSIERLDKDQSHVQVSYAELRRATNGFSSHNLIGRGSFGSVYIGNLDHNWQKSIAIKVLNLQQRGASKSFELECKALRNVRHRNLVRILTSCSSINHEGSDFKALVFEYMSNGNLDKWLHQPSIFDNDIPKKLTIIQRMNTIIDVASAVDYLHNHGPIPIVHCDLKPSNVLLDEDMVAHVSDFGLARLLIDTTKQSSQTSTSSIAFKGTIGYAAPEYGAANHISVEGDVYSFGIILLELFTGRRPIDETFHECLTLHLFVKGSLPERAMDIVDPYLLLQEEDDEVGEGLRHMRVEFPCLTWIAAVQLLPVLSSFPKPLPSHEGGHGILYLNILLLTSEFLRSAPQILAKKSESFPQILGRVGLLLQTPKKRQPSLSTLDIRQEKLPSWRTSPSL</sequence>
<keyword evidence="16 26" id="KW-0067">ATP-binding</keyword>
<dbReference type="SUPFAM" id="SSF52047">
    <property type="entry name" value="RNI-like"/>
    <property type="match status" value="2"/>
</dbReference>
<keyword evidence="12 28" id="KW-0732">Signal</keyword>
<dbReference type="Pfam" id="PF00560">
    <property type="entry name" value="LRR_1"/>
    <property type="match status" value="5"/>
</dbReference>
<dbReference type="Gene3D" id="3.80.10.10">
    <property type="entry name" value="Ribonuclease Inhibitor"/>
    <property type="match status" value="4"/>
</dbReference>
<accession>A0A8T3BXS3</accession>
<dbReference type="FunFam" id="1.10.510.10:FF:000358">
    <property type="entry name" value="Putative leucine-rich repeat receptor-like serine/threonine-protein kinase"/>
    <property type="match status" value="1"/>
</dbReference>
<dbReference type="PROSITE" id="PS00108">
    <property type="entry name" value="PROTEIN_KINASE_ST"/>
    <property type="match status" value="1"/>
</dbReference>
<dbReference type="SMR" id="A0A8T3BXS3"/>
<dbReference type="Proteomes" id="UP000829196">
    <property type="component" value="Unassembled WGS sequence"/>
</dbReference>
<evidence type="ECO:0000256" key="17">
    <source>
        <dbReference type="ARBA" id="ARBA00022989"/>
    </source>
</evidence>
<evidence type="ECO:0000256" key="26">
    <source>
        <dbReference type="PROSITE-ProRule" id="PRU10141"/>
    </source>
</evidence>
<dbReference type="FunFam" id="3.80.10.10:FF:000095">
    <property type="entry name" value="LRR receptor-like serine/threonine-protein kinase GSO1"/>
    <property type="match status" value="1"/>
</dbReference>
<dbReference type="SMART" id="SM00369">
    <property type="entry name" value="LRR_TYP"/>
    <property type="match status" value="11"/>
</dbReference>
<feature type="binding site" evidence="26">
    <location>
        <position position="908"/>
    </location>
    <ligand>
        <name>ATP</name>
        <dbReference type="ChEBI" id="CHEBI:30616"/>
    </ligand>
</feature>
<gene>
    <name evidence="30" type="ORF">KFK09_003460</name>
</gene>
<evidence type="ECO:0000256" key="15">
    <source>
        <dbReference type="ARBA" id="ARBA00022777"/>
    </source>
</evidence>
<dbReference type="FunFam" id="3.80.10.10:FF:000288">
    <property type="entry name" value="LRR receptor-like serine/threonine-protein kinase EFR"/>
    <property type="match status" value="1"/>
</dbReference>
<protein>
    <recommendedName>
        <fullName evidence="25">Receptor kinase-like protein Xa21</fullName>
        <ecNumber evidence="5">2.7.11.1</ecNumber>
    </recommendedName>
</protein>
<dbReference type="GO" id="GO:0005524">
    <property type="term" value="F:ATP binding"/>
    <property type="evidence" value="ECO:0007669"/>
    <property type="project" value="UniProtKB-UniRule"/>
</dbReference>
<evidence type="ECO:0000256" key="14">
    <source>
        <dbReference type="ARBA" id="ARBA00022741"/>
    </source>
</evidence>
<proteinExistence type="inferred from homology"/>
<keyword evidence="17 27" id="KW-1133">Transmembrane helix</keyword>
<evidence type="ECO:0000256" key="16">
    <source>
        <dbReference type="ARBA" id="ARBA00022840"/>
    </source>
</evidence>
<dbReference type="GO" id="GO:0005789">
    <property type="term" value="C:endoplasmic reticulum membrane"/>
    <property type="evidence" value="ECO:0007669"/>
    <property type="project" value="UniProtKB-SubCell"/>
</dbReference>
<evidence type="ECO:0000256" key="4">
    <source>
        <dbReference type="ARBA" id="ARBA00008684"/>
    </source>
</evidence>
<dbReference type="PANTHER" id="PTHR27008:SF499">
    <property type="entry name" value="OS06G0581500 PROTEIN"/>
    <property type="match status" value="1"/>
</dbReference>
<dbReference type="GO" id="GO:0004674">
    <property type="term" value="F:protein serine/threonine kinase activity"/>
    <property type="evidence" value="ECO:0007669"/>
    <property type="project" value="UniProtKB-KW"/>
</dbReference>
<dbReference type="InterPro" id="IPR011009">
    <property type="entry name" value="Kinase-like_dom_sf"/>
</dbReference>
<evidence type="ECO:0000256" key="18">
    <source>
        <dbReference type="ARBA" id="ARBA00023136"/>
    </source>
</evidence>
<comment type="subcellular location">
    <subcellularLocation>
        <location evidence="1">Cell membrane</location>
        <topology evidence="1">Single-pass membrane protein</topology>
    </subcellularLocation>
    <subcellularLocation>
        <location evidence="2">Endoplasmic reticulum membrane</location>
        <topology evidence="2">Single-pass membrane protein</topology>
    </subcellularLocation>
    <subcellularLocation>
        <location evidence="3">Membrane</location>
        <topology evidence="3">Single-pass type I membrane protein</topology>
    </subcellularLocation>
</comment>
<dbReference type="EC" id="2.7.11.1" evidence="5"/>
<feature type="chain" id="PRO_5035749450" description="Receptor kinase-like protein Xa21" evidence="28">
    <location>
        <begin position="29"/>
        <end position="1245"/>
    </location>
</feature>
<keyword evidence="15" id="KW-0418">Kinase</keyword>
<evidence type="ECO:0000256" key="3">
    <source>
        <dbReference type="ARBA" id="ARBA00004479"/>
    </source>
</evidence>
<keyword evidence="9" id="KW-0433">Leucine-rich repeat</keyword>
<dbReference type="InterPro" id="IPR008271">
    <property type="entry name" value="Ser/Thr_kinase_AS"/>
</dbReference>
<dbReference type="InterPro" id="IPR013210">
    <property type="entry name" value="LRR_N_plant-typ"/>
</dbReference>
<keyword evidence="20" id="KW-0325">Glycoprotein</keyword>
<evidence type="ECO:0000256" key="8">
    <source>
        <dbReference type="ARBA" id="ARBA00022553"/>
    </source>
</evidence>
<comment type="catalytic activity">
    <reaction evidence="21">
        <text>L-threonyl-[protein] + ATP = O-phospho-L-threonyl-[protein] + ADP + H(+)</text>
        <dbReference type="Rhea" id="RHEA:46608"/>
        <dbReference type="Rhea" id="RHEA-COMP:11060"/>
        <dbReference type="Rhea" id="RHEA-COMP:11605"/>
        <dbReference type="ChEBI" id="CHEBI:15378"/>
        <dbReference type="ChEBI" id="CHEBI:30013"/>
        <dbReference type="ChEBI" id="CHEBI:30616"/>
        <dbReference type="ChEBI" id="CHEBI:61977"/>
        <dbReference type="ChEBI" id="CHEBI:456216"/>
        <dbReference type="EC" id="2.7.11.1"/>
    </reaction>
</comment>
<organism evidence="30 31">
    <name type="scientific">Dendrobium nobile</name>
    <name type="common">Orchid</name>
    <dbReference type="NCBI Taxonomy" id="94219"/>
    <lineage>
        <taxon>Eukaryota</taxon>
        <taxon>Viridiplantae</taxon>
        <taxon>Streptophyta</taxon>
        <taxon>Embryophyta</taxon>
        <taxon>Tracheophyta</taxon>
        <taxon>Spermatophyta</taxon>
        <taxon>Magnoliopsida</taxon>
        <taxon>Liliopsida</taxon>
        <taxon>Asparagales</taxon>
        <taxon>Orchidaceae</taxon>
        <taxon>Epidendroideae</taxon>
        <taxon>Malaxideae</taxon>
        <taxon>Dendrobiinae</taxon>
        <taxon>Dendrobium</taxon>
    </lineage>
</organism>
<dbReference type="SUPFAM" id="SSF56112">
    <property type="entry name" value="Protein kinase-like (PK-like)"/>
    <property type="match status" value="1"/>
</dbReference>
<evidence type="ECO:0000256" key="5">
    <source>
        <dbReference type="ARBA" id="ARBA00012513"/>
    </source>
</evidence>
<evidence type="ECO:0000259" key="29">
    <source>
        <dbReference type="PROSITE" id="PS50011"/>
    </source>
</evidence>
<evidence type="ECO:0000256" key="23">
    <source>
        <dbReference type="ARBA" id="ARBA00054320"/>
    </source>
</evidence>